<dbReference type="SUPFAM" id="SSF53649">
    <property type="entry name" value="Alkaline phosphatase-like"/>
    <property type="match status" value="1"/>
</dbReference>
<dbReference type="Gene3D" id="3.40.720.10">
    <property type="entry name" value="Alkaline Phosphatase, subunit A"/>
    <property type="match status" value="1"/>
</dbReference>
<organism evidence="4 5">
    <name type="scientific">Saccharicrinis fermentans DSM 9555 = JCM 21142</name>
    <dbReference type="NCBI Taxonomy" id="869213"/>
    <lineage>
        <taxon>Bacteria</taxon>
        <taxon>Pseudomonadati</taxon>
        <taxon>Bacteroidota</taxon>
        <taxon>Bacteroidia</taxon>
        <taxon>Marinilabiliales</taxon>
        <taxon>Marinilabiliaceae</taxon>
        <taxon>Saccharicrinis</taxon>
    </lineage>
</organism>
<dbReference type="Pfam" id="PF00884">
    <property type="entry name" value="Sulfatase"/>
    <property type="match status" value="1"/>
</dbReference>
<dbReference type="Proteomes" id="UP000019402">
    <property type="component" value="Unassembled WGS sequence"/>
</dbReference>
<dbReference type="PANTHER" id="PTHR42693">
    <property type="entry name" value="ARYLSULFATASE FAMILY MEMBER"/>
    <property type="match status" value="1"/>
</dbReference>
<dbReference type="InterPro" id="IPR050738">
    <property type="entry name" value="Sulfatase"/>
</dbReference>
<dbReference type="STRING" id="869213.GCA_000517085_01978"/>
<feature type="domain" description="Sulfatase N-terminal" evidence="3">
    <location>
        <begin position="26"/>
        <end position="426"/>
    </location>
</feature>
<evidence type="ECO:0000256" key="2">
    <source>
        <dbReference type="ARBA" id="ARBA00022801"/>
    </source>
</evidence>
<dbReference type="InterPro" id="IPR017850">
    <property type="entry name" value="Alkaline_phosphatase_core_sf"/>
</dbReference>
<evidence type="ECO:0000313" key="4">
    <source>
        <dbReference type="EMBL" id="GAF03366.1"/>
    </source>
</evidence>
<dbReference type="PANTHER" id="PTHR42693:SF53">
    <property type="entry name" value="ENDO-4-O-SULFATASE"/>
    <property type="match status" value="1"/>
</dbReference>
<dbReference type="RefSeq" id="WP_044212950.1">
    <property type="nucleotide sequence ID" value="NZ_BAMD01000022.1"/>
</dbReference>
<name>W7YFZ1_9BACT</name>
<sequence>MFRAILFSFIVSVSLSGFSKSNLKKPNIVVVFADDISAREIPVYGSSVWSKPPQGGNSSDERYRARTPVLDKLANTGVWIKTAWASTVCMPSRAMMMTGRYGHVHKWWNNKDKGIWVNGDGKKESWPIYESSPYTNAFVAKAGGYATLWAGKTQMGGVDQFGFDEGVFTPGVHDKENPYTDFKILMTKKDGKKVLLNTDTGDEVDYYQQFGWYWQPHVELMNHPSCKTKFEIWPNTPAAKASYGLHTYGPDVELEFVFDFMERKHKEGKPFFVYHTTHLGHDGWDFFSADTQKSTRQKWPGTPKIQWKNGRYYRTEPKITGDKGKYNTHGTVTEGGIHHHINYLDYQMWQYLEKFKVLGIEDNTILIFCADNGTSGYGKNSPVSQKGVHVPLIIYAPCLKMTKSGEQDILVNIADILPTIADLAGVDIPTDYEINGQSLIPFLTTRGEEHRSWIYSYHKEMQLIRGENVMIDGKGKIYNVSDYPEDLISFPVIDDWSTVPEEYNQEYRDLLKILPKFDLHDIAHDAPEGGIGKVAPLIVR</sequence>
<keyword evidence="2" id="KW-0378">Hydrolase</keyword>
<protein>
    <submittedName>
        <fullName evidence="4">Arylsulfatase</fullName>
    </submittedName>
</protein>
<dbReference type="OrthoDB" id="6377047at2"/>
<keyword evidence="5" id="KW-1185">Reference proteome</keyword>
<comment type="similarity">
    <text evidence="1">Belongs to the sulfatase family.</text>
</comment>
<proteinExistence type="inferred from homology"/>
<dbReference type="EMBL" id="BAMD01000022">
    <property type="protein sequence ID" value="GAF03366.1"/>
    <property type="molecule type" value="Genomic_DNA"/>
</dbReference>
<dbReference type="eggNOG" id="COG3119">
    <property type="taxonomic scope" value="Bacteria"/>
</dbReference>
<accession>W7YFZ1</accession>
<comment type="caution">
    <text evidence="4">The sequence shown here is derived from an EMBL/GenBank/DDBJ whole genome shotgun (WGS) entry which is preliminary data.</text>
</comment>
<dbReference type="AlphaFoldDB" id="W7YFZ1"/>
<reference evidence="4 5" key="1">
    <citation type="journal article" date="2014" name="Genome Announc.">
        <title>Draft Genome Sequence of Cytophaga fermentans JCM 21142T, a Facultative Anaerobe Isolated from Marine Mud.</title>
        <authorList>
            <person name="Starns D."/>
            <person name="Oshima K."/>
            <person name="Suda W."/>
            <person name="Iino T."/>
            <person name="Yuki M."/>
            <person name="Inoue J."/>
            <person name="Kitamura K."/>
            <person name="Iida T."/>
            <person name="Darby A."/>
            <person name="Hattori M."/>
            <person name="Ohkuma M."/>
        </authorList>
    </citation>
    <scope>NUCLEOTIDE SEQUENCE [LARGE SCALE GENOMIC DNA]</scope>
    <source>
        <strain evidence="4 5">JCM 21142</strain>
    </source>
</reference>
<evidence type="ECO:0000256" key="1">
    <source>
        <dbReference type="ARBA" id="ARBA00008779"/>
    </source>
</evidence>
<evidence type="ECO:0000259" key="3">
    <source>
        <dbReference type="Pfam" id="PF00884"/>
    </source>
</evidence>
<evidence type="ECO:0000313" key="5">
    <source>
        <dbReference type="Proteomes" id="UP000019402"/>
    </source>
</evidence>
<gene>
    <name evidence="4" type="ORF">JCM21142_42035</name>
</gene>
<dbReference type="GO" id="GO:0004065">
    <property type="term" value="F:arylsulfatase activity"/>
    <property type="evidence" value="ECO:0007669"/>
    <property type="project" value="TreeGrafter"/>
</dbReference>
<dbReference type="InterPro" id="IPR000917">
    <property type="entry name" value="Sulfatase_N"/>
</dbReference>